<dbReference type="InterPro" id="IPR036928">
    <property type="entry name" value="AS_sf"/>
</dbReference>
<accession>E4Y1B5</accession>
<keyword evidence="7" id="KW-1185">Reference proteome</keyword>
<proteinExistence type="predicted"/>
<evidence type="ECO:0000313" key="7">
    <source>
        <dbReference type="Proteomes" id="UP000001307"/>
    </source>
</evidence>
<dbReference type="InParanoid" id="E4Y1B5"/>
<dbReference type="SUPFAM" id="SSF118310">
    <property type="entry name" value="AN1-like Zinc finger"/>
    <property type="match status" value="2"/>
</dbReference>
<dbReference type="SMART" id="SM00154">
    <property type="entry name" value="ZnF_AN1"/>
    <property type="match status" value="2"/>
</dbReference>
<dbReference type="SUPFAM" id="SSF75304">
    <property type="entry name" value="Amidase signature (AS) enzymes"/>
    <property type="match status" value="1"/>
</dbReference>
<keyword evidence="1" id="KW-0479">Metal-binding</keyword>
<evidence type="ECO:0000259" key="5">
    <source>
        <dbReference type="PROSITE" id="PS51039"/>
    </source>
</evidence>
<dbReference type="InterPro" id="IPR023631">
    <property type="entry name" value="Amidase_dom"/>
</dbReference>
<dbReference type="InterPro" id="IPR035896">
    <property type="entry name" value="AN1-like_Znf"/>
</dbReference>
<dbReference type="PROSITE" id="PS51039">
    <property type="entry name" value="ZF_AN1"/>
    <property type="match status" value="1"/>
</dbReference>
<name>E4Y1B5_OIKDI</name>
<dbReference type="Gene3D" id="3.90.1300.10">
    <property type="entry name" value="Amidase signature (AS) domain"/>
    <property type="match status" value="1"/>
</dbReference>
<reference evidence="6" key="1">
    <citation type="journal article" date="2010" name="Science">
        <title>Plasticity of animal genome architecture unmasked by rapid evolution of a pelagic tunicate.</title>
        <authorList>
            <person name="Denoeud F."/>
            <person name="Henriet S."/>
            <person name="Mungpakdee S."/>
            <person name="Aury J.M."/>
            <person name="Da Silva C."/>
            <person name="Brinkmann H."/>
            <person name="Mikhaleva J."/>
            <person name="Olsen L.C."/>
            <person name="Jubin C."/>
            <person name="Canestro C."/>
            <person name="Bouquet J.M."/>
            <person name="Danks G."/>
            <person name="Poulain J."/>
            <person name="Campsteijn C."/>
            <person name="Adamski M."/>
            <person name="Cross I."/>
            <person name="Yadetie F."/>
            <person name="Muffato M."/>
            <person name="Louis A."/>
            <person name="Butcher S."/>
            <person name="Tsagkogeorga G."/>
            <person name="Konrad A."/>
            <person name="Singh S."/>
            <person name="Jensen M.F."/>
            <person name="Cong E.H."/>
            <person name="Eikeseth-Otteraa H."/>
            <person name="Noel B."/>
            <person name="Anthouard V."/>
            <person name="Porcel B.M."/>
            <person name="Kachouri-Lafond R."/>
            <person name="Nishino A."/>
            <person name="Ugolini M."/>
            <person name="Chourrout P."/>
            <person name="Nishida H."/>
            <person name="Aasland R."/>
            <person name="Huzurbazar S."/>
            <person name="Westhof E."/>
            <person name="Delsuc F."/>
            <person name="Lehrach H."/>
            <person name="Reinhardt R."/>
            <person name="Weissenbach J."/>
            <person name="Roy S.W."/>
            <person name="Artiguenave F."/>
            <person name="Postlethwait J.H."/>
            <person name="Manak J.R."/>
            <person name="Thompson E.M."/>
            <person name="Jaillon O."/>
            <person name="Du Pasquier L."/>
            <person name="Boudinot P."/>
            <person name="Liberles D.A."/>
            <person name="Volff J.N."/>
            <person name="Philippe H."/>
            <person name="Lenhard B."/>
            <person name="Roest Crollius H."/>
            <person name="Wincker P."/>
            <person name="Chourrout D."/>
        </authorList>
    </citation>
    <scope>NUCLEOTIDE SEQUENCE [LARGE SCALE GENOMIC DNA]</scope>
</reference>
<dbReference type="GO" id="GO:0005737">
    <property type="term" value="C:cytoplasm"/>
    <property type="evidence" value="ECO:0007669"/>
    <property type="project" value="TreeGrafter"/>
</dbReference>
<dbReference type="Pfam" id="PF01425">
    <property type="entry name" value="Amidase"/>
    <property type="match status" value="1"/>
</dbReference>
<organism evidence="6">
    <name type="scientific">Oikopleura dioica</name>
    <name type="common">Tunicate</name>
    <dbReference type="NCBI Taxonomy" id="34765"/>
    <lineage>
        <taxon>Eukaryota</taxon>
        <taxon>Metazoa</taxon>
        <taxon>Chordata</taxon>
        <taxon>Tunicata</taxon>
        <taxon>Appendicularia</taxon>
        <taxon>Copelata</taxon>
        <taxon>Oikopleuridae</taxon>
        <taxon>Oikopleura</taxon>
    </lineage>
</organism>
<evidence type="ECO:0000256" key="3">
    <source>
        <dbReference type="ARBA" id="ARBA00022833"/>
    </source>
</evidence>
<evidence type="ECO:0000256" key="4">
    <source>
        <dbReference type="PROSITE-ProRule" id="PRU00449"/>
    </source>
</evidence>
<feature type="domain" description="AN1-type" evidence="5">
    <location>
        <begin position="2"/>
        <end position="50"/>
    </location>
</feature>
<evidence type="ECO:0000313" key="6">
    <source>
        <dbReference type="EMBL" id="CBY15659.1"/>
    </source>
</evidence>
<sequence>MDHIGANCSLESCGKHDFLPVKCDFCKEVFCELHGQAESHQCQKIPEGASNLPSMPAYSSQMCAILGCKLKGQKVTCEYCYEIFCLQHRHTDDHSCKAYEELLDEKRAEKGVVTEETKAKVEETKKLVSTVTTSSTKTATSKKKLSDKQRAMAAKVRLMKLKGTAKGPGLESTTVDDYTTAYKSGKFSPIDIAEQLLKDLQILNAKLNMICEYFPDQVRAQARASAARYAEAKALGPLDGVPIAMKDQLDIEGHRRRNGLEFCESGAAVEDCTITARCRAQGTKIFEKFLQKFRKIILQKLFYNKIILNHKKQNYFKFF</sequence>
<dbReference type="InterPro" id="IPR000058">
    <property type="entry name" value="Znf_AN1"/>
</dbReference>
<dbReference type="Proteomes" id="UP000001307">
    <property type="component" value="Unassembled WGS sequence"/>
</dbReference>
<dbReference type="AlphaFoldDB" id="E4Y1B5"/>
<keyword evidence="2 4" id="KW-0863">Zinc-finger</keyword>
<gene>
    <name evidence="6" type="ORF">GSOID_T00013964001</name>
</gene>
<dbReference type="EMBL" id="FN653600">
    <property type="protein sequence ID" value="CBY15659.1"/>
    <property type="molecule type" value="Genomic_DNA"/>
</dbReference>
<dbReference type="GO" id="GO:0008270">
    <property type="term" value="F:zinc ion binding"/>
    <property type="evidence" value="ECO:0007669"/>
    <property type="project" value="UniProtKB-KW"/>
</dbReference>
<protein>
    <recommendedName>
        <fullName evidence="5">AN1-type domain-containing protein</fullName>
    </recommendedName>
</protein>
<dbReference type="OrthoDB" id="431929at2759"/>
<dbReference type="PANTHER" id="PTHR14677">
    <property type="entry name" value="ARSENITE INDUCUBLE RNA ASSOCIATED PROTEIN AIP-1-RELATED"/>
    <property type="match status" value="1"/>
</dbReference>
<evidence type="ECO:0000256" key="1">
    <source>
        <dbReference type="ARBA" id="ARBA00022723"/>
    </source>
</evidence>
<keyword evidence="3" id="KW-0862">Zinc</keyword>
<dbReference type="Pfam" id="PF01428">
    <property type="entry name" value="zf-AN1"/>
    <property type="match status" value="2"/>
</dbReference>
<dbReference type="PANTHER" id="PTHR14677:SF20">
    <property type="entry name" value="ZINC FINGER AN1-TYPE CONTAINING 2A-RELATED"/>
    <property type="match status" value="1"/>
</dbReference>
<dbReference type="Gene3D" id="4.10.1110.10">
    <property type="entry name" value="AN1-like Zinc finger"/>
    <property type="match status" value="2"/>
</dbReference>
<evidence type="ECO:0000256" key="2">
    <source>
        <dbReference type="ARBA" id="ARBA00022771"/>
    </source>
</evidence>